<accession>A0A6S6TDU7</accession>
<evidence type="ECO:0000313" key="3">
    <source>
        <dbReference type="EMBL" id="CAA6819042.1"/>
    </source>
</evidence>
<dbReference type="InterPro" id="IPR008988">
    <property type="entry name" value="Transcriptional_repressor_C"/>
</dbReference>
<proteinExistence type="predicted"/>
<keyword evidence="1" id="KW-0408">Iron</keyword>
<name>A0A6S6TDU7_9GAMM</name>
<dbReference type="AlphaFoldDB" id="A0A6S6TDU7"/>
<dbReference type="InterPro" id="IPR007167">
    <property type="entry name" value="Fe-transptr_FeoA-like"/>
</dbReference>
<reference evidence="3" key="1">
    <citation type="submission" date="2020-01" db="EMBL/GenBank/DDBJ databases">
        <authorList>
            <person name="Meier V. D."/>
            <person name="Meier V D."/>
        </authorList>
    </citation>
    <scope>NUCLEOTIDE SEQUENCE</scope>
    <source>
        <strain evidence="3">HLG_WM_MAG_07</strain>
    </source>
</reference>
<dbReference type="SMART" id="SM00899">
    <property type="entry name" value="FeoA"/>
    <property type="match status" value="1"/>
</dbReference>
<organism evidence="3">
    <name type="scientific">uncultured Thiotrichaceae bacterium</name>
    <dbReference type="NCBI Taxonomy" id="298394"/>
    <lineage>
        <taxon>Bacteria</taxon>
        <taxon>Pseudomonadati</taxon>
        <taxon>Pseudomonadota</taxon>
        <taxon>Gammaproteobacteria</taxon>
        <taxon>Thiotrichales</taxon>
        <taxon>Thiotrichaceae</taxon>
        <taxon>environmental samples</taxon>
    </lineage>
</organism>
<protein>
    <recommendedName>
        <fullName evidence="2">Ferrous iron transporter FeoA-like domain-containing protein</fullName>
    </recommendedName>
</protein>
<gene>
    <name evidence="3" type="ORF">HELGO_WM45232</name>
</gene>
<feature type="domain" description="Ferrous iron transporter FeoA-like" evidence="2">
    <location>
        <begin position="7"/>
        <end position="77"/>
    </location>
</feature>
<dbReference type="Pfam" id="PF04023">
    <property type="entry name" value="FeoA"/>
    <property type="match status" value="1"/>
</dbReference>
<sequence length="78" mass="8483">MTLNPHPTLSSLDEGTTISIAEVKTDSPTRIKLLGMGIGKGCHVQIFRNRSGDMVVGRGNNRISLGRSITQHIFVHTL</sequence>
<dbReference type="Gene3D" id="2.30.30.90">
    <property type="match status" value="1"/>
</dbReference>
<evidence type="ECO:0000259" key="2">
    <source>
        <dbReference type="SMART" id="SM00899"/>
    </source>
</evidence>
<dbReference type="SUPFAM" id="SSF50037">
    <property type="entry name" value="C-terminal domain of transcriptional repressors"/>
    <property type="match status" value="1"/>
</dbReference>
<evidence type="ECO:0000256" key="1">
    <source>
        <dbReference type="ARBA" id="ARBA00023004"/>
    </source>
</evidence>
<dbReference type="EMBL" id="CACVAY010000090">
    <property type="protein sequence ID" value="CAA6819042.1"/>
    <property type="molecule type" value="Genomic_DNA"/>
</dbReference>
<dbReference type="GO" id="GO:0046914">
    <property type="term" value="F:transition metal ion binding"/>
    <property type="evidence" value="ECO:0007669"/>
    <property type="project" value="InterPro"/>
</dbReference>
<dbReference type="InterPro" id="IPR038157">
    <property type="entry name" value="FeoA_core_dom"/>
</dbReference>